<dbReference type="CDD" id="cd00156">
    <property type="entry name" value="REC"/>
    <property type="match status" value="1"/>
</dbReference>
<accession>C5ZX08</accession>
<proteinExistence type="predicted"/>
<evidence type="ECO:0000256" key="1">
    <source>
        <dbReference type="ARBA" id="ARBA00023012"/>
    </source>
</evidence>
<name>C5ZX08_9HELI</name>
<dbReference type="InterPro" id="IPR039420">
    <property type="entry name" value="WalR-like"/>
</dbReference>
<evidence type="ECO:0000256" key="2">
    <source>
        <dbReference type="ARBA" id="ARBA00023015"/>
    </source>
</evidence>
<dbReference type="InterPro" id="IPR011006">
    <property type="entry name" value="CheY-like_superfamily"/>
</dbReference>
<feature type="domain" description="Response regulatory" evidence="6">
    <location>
        <begin position="2"/>
        <end position="109"/>
    </location>
</feature>
<dbReference type="RefSeq" id="WP_006655665.1">
    <property type="nucleotide sequence ID" value="NZ_CM000776.2"/>
</dbReference>
<dbReference type="PANTHER" id="PTHR48111:SF22">
    <property type="entry name" value="REGULATOR OF RPOS"/>
    <property type="match status" value="1"/>
</dbReference>
<keyword evidence="1" id="KW-0902">Two-component regulatory system</keyword>
<dbReference type="EMBL" id="CM000776">
    <property type="protein sequence ID" value="EES89676.1"/>
    <property type="molecule type" value="Genomic_DNA"/>
</dbReference>
<dbReference type="GO" id="GO:0000976">
    <property type="term" value="F:transcription cis-regulatory region binding"/>
    <property type="evidence" value="ECO:0007669"/>
    <property type="project" value="TreeGrafter"/>
</dbReference>
<organism evidence="7 8">
    <name type="scientific">Helicobacter canadensis MIT 98-5491</name>
    <dbReference type="NCBI Taxonomy" id="537970"/>
    <lineage>
        <taxon>Bacteria</taxon>
        <taxon>Pseudomonadati</taxon>
        <taxon>Campylobacterota</taxon>
        <taxon>Epsilonproteobacteria</taxon>
        <taxon>Campylobacterales</taxon>
        <taxon>Helicobacteraceae</taxon>
        <taxon>Helicobacter</taxon>
    </lineage>
</organism>
<dbReference type="OrthoDB" id="5328903at2"/>
<comment type="caution">
    <text evidence="5">Lacks conserved residue(s) required for the propagation of feature annotation.</text>
</comment>
<dbReference type="GO" id="GO:0032993">
    <property type="term" value="C:protein-DNA complex"/>
    <property type="evidence" value="ECO:0007669"/>
    <property type="project" value="TreeGrafter"/>
</dbReference>
<dbReference type="STRING" id="537970.HCAN_0962"/>
<evidence type="ECO:0000259" key="6">
    <source>
        <dbReference type="PROSITE" id="PS50110"/>
    </source>
</evidence>
<evidence type="ECO:0000256" key="4">
    <source>
        <dbReference type="ARBA" id="ARBA00023163"/>
    </source>
</evidence>
<dbReference type="Proteomes" id="UP000007032">
    <property type="component" value="Chromosome"/>
</dbReference>
<dbReference type="GO" id="GO:0006355">
    <property type="term" value="P:regulation of DNA-templated transcription"/>
    <property type="evidence" value="ECO:0007669"/>
    <property type="project" value="TreeGrafter"/>
</dbReference>
<dbReference type="Pfam" id="PF00072">
    <property type="entry name" value="Response_reg"/>
    <property type="match status" value="1"/>
</dbReference>
<keyword evidence="8" id="KW-1185">Reference proteome</keyword>
<dbReference type="eggNOG" id="COG2204">
    <property type="taxonomic scope" value="Bacteria"/>
</dbReference>
<dbReference type="PROSITE" id="PS50110">
    <property type="entry name" value="RESPONSE_REGULATORY"/>
    <property type="match status" value="1"/>
</dbReference>
<evidence type="ECO:0000256" key="5">
    <source>
        <dbReference type="PROSITE-ProRule" id="PRU00169"/>
    </source>
</evidence>
<keyword evidence="2" id="KW-0805">Transcription regulation</keyword>
<evidence type="ECO:0000313" key="8">
    <source>
        <dbReference type="Proteomes" id="UP000007032"/>
    </source>
</evidence>
<dbReference type="Gene3D" id="3.40.50.2300">
    <property type="match status" value="1"/>
</dbReference>
<dbReference type="GO" id="GO:0000156">
    <property type="term" value="F:phosphorelay response regulator activity"/>
    <property type="evidence" value="ECO:0007669"/>
    <property type="project" value="TreeGrafter"/>
</dbReference>
<protein>
    <submittedName>
        <fullName evidence="7">Two-component CheY-like response regulator receiver domain protein</fullName>
    </submittedName>
</protein>
<gene>
    <name evidence="7" type="ORF">HCAN_0962</name>
</gene>
<keyword evidence="3" id="KW-0238">DNA-binding</keyword>
<reference evidence="7 8" key="1">
    <citation type="journal article" date="2009" name="J. Bacteriol.">
        <title>Genome sequence of the emerging pathogen Helicobacter canadensis.</title>
        <authorList>
            <person name="Loman N.J."/>
            <person name="Snyder L.A."/>
            <person name="Linton J.D."/>
            <person name="Langdon R."/>
            <person name="Lawson A.J."/>
            <person name="Weinstock G.M."/>
            <person name="Wren B.W."/>
            <person name="Pallen M.J."/>
        </authorList>
    </citation>
    <scope>NUCLEOTIDE SEQUENCE [LARGE SCALE GENOMIC DNA]</scope>
    <source>
        <strain evidence="7 8">MIT 98-5491</strain>
    </source>
</reference>
<keyword evidence="4" id="KW-0804">Transcription</keyword>
<dbReference type="GO" id="GO:0005829">
    <property type="term" value="C:cytosol"/>
    <property type="evidence" value="ECO:0007669"/>
    <property type="project" value="TreeGrafter"/>
</dbReference>
<dbReference type="InterPro" id="IPR001789">
    <property type="entry name" value="Sig_transdc_resp-reg_receiver"/>
</dbReference>
<dbReference type="AlphaFoldDB" id="C5ZX08"/>
<evidence type="ECO:0000313" key="7">
    <source>
        <dbReference type="EMBL" id="EES89676.1"/>
    </source>
</evidence>
<dbReference type="PANTHER" id="PTHR48111">
    <property type="entry name" value="REGULATOR OF RPOS"/>
    <property type="match status" value="1"/>
</dbReference>
<dbReference type="SUPFAM" id="SSF52172">
    <property type="entry name" value="CheY-like"/>
    <property type="match status" value="1"/>
</dbReference>
<dbReference type="HOGENOM" id="CLU_939035_0_0_7"/>
<dbReference type="SMART" id="SM00448">
    <property type="entry name" value="REC"/>
    <property type="match status" value="1"/>
</dbReference>
<sequence>MEILIVENEVYLAQSIASKLSHLGFNCEITSSIQEALEQDKADIVLLSTNISGQNFYPLIEKFHDSIIILMIPYINDETVTRPLQAGASDYIVKPFMIDELVRKIEQHNNFKQSQKEIAFYRDYLCNSLLTFSYTINSKISFPLIIKSTSQKAIDMCVAHYAIHKKLPINFLSLYEISDYNKLLKSISKQKLNYAIGFETLSRENKENYIKSLKNIPIIFSSINGDVEDFANVYEVEAKDISQGFQEEILSVDEYVKTMILNFEDKYPDTELSKKLGMSRKSLWEKRKKYGITKKK</sequence>
<evidence type="ECO:0000256" key="3">
    <source>
        <dbReference type="ARBA" id="ARBA00023125"/>
    </source>
</evidence>